<protein>
    <submittedName>
        <fullName evidence="1">Uncharacterized protein</fullName>
    </submittedName>
</protein>
<organism evidence="1 2">
    <name type="scientific">Araneus ventricosus</name>
    <name type="common">Orbweaver spider</name>
    <name type="synonym">Epeira ventricosa</name>
    <dbReference type="NCBI Taxonomy" id="182803"/>
    <lineage>
        <taxon>Eukaryota</taxon>
        <taxon>Metazoa</taxon>
        <taxon>Ecdysozoa</taxon>
        <taxon>Arthropoda</taxon>
        <taxon>Chelicerata</taxon>
        <taxon>Arachnida</taxon>
        <taxon>Araneae</taxon>
        <taxon>Araneomorphae</taxon>
        <taxon>Entelegynae</taxon>
        <taxon>Araneoidea</taxon>
        <taxon>Araneidae</taxon>
        <taxon>Araneus</taxon>
    </lineage>
</organism>
<keyword evidence="2" id="KW-1185">Reference proteome</keyword>
<dbReference type="AlphaFoldDB" id="A0A4Y2BNY1"/>
<reference evidence="1 2" key="1">
    <citation type="journal article" date="2019" name="Sci. Rep.">
        <title>Orb-weaving spider Araneus ventricosus genome elucidates the spidroin gene catalogue.</title>
        <authorList>
            <person name="Kono N."/>
            <person name="Nakamura H."/>
            <person name="Ohtoshi R."/>
            <person name="Moran D.A.P."/>
            <person name="Shinohara A."/>
            <person name="Yoshida Y."/>
            <person name="Fujiwara M."/>
            <person name="Mori M."/>
            <person name="Tomita M."/>
            <person name="Arakawa K."/>
        </authorList>
    </citation>
    <scope>NUCLEOTIDE SEQUENCE [LARGE SCALE GENOMIC DNA]</scope>
</reference>
<evidence type="ECO:0000313" key="2">
    <source>
        <dbReference type="Proteomes" id="UP000499080"/>
    </source>
</evidence>
<evidence type="ECO:0000313" key="1">
    <source>
        <dbReference type="EMBL" id="GBL93910.1"/>
    </source>
</evidence>
<comment type="caution">
    <text evidence="1">The sequence shown here is derived from an EMBL/GenBank/DDBJ whole genome shotgun (WGS) entry which is preliminary data.</text>
</comment>
<dbReference type="EMBL" id="BGPR01000098">
    <property type="protein sequence ID" value="GBL93910.1"/>
    <property type="molecule type" value="Genomic_DNA"/>
</dbReference>
<gene>
    <name evidence="1" type="ORF">AVEN_76650_1</name>
</gene>
<name>A0A4Y2BNY1_ARAVE</name>
<dbReference type="Proteomes" id="UP000499080">
    <property type="component" value="Unassembled WGS sequence"/>
</dbReference>
<proteinExistence type="predicted"/>
<accession>A0A4Y2BNY1</accession>
<sequence>MTPVGKGECGWESVWRNQSGRGPLLTGGENRFERGERRRRTGLGNRVDHMSSTVACRLPHYSPFSREIEKYFSTVHSLRSKPSDSPSAPKIGPISTQLLNPILSNEFLTVNFSIRHLSQRITGLKPFLPFIANDPGKKSDEALNHLCALSLSSIPLYWVTLRLVSSPEG</sequence>